<dbReference type="EC" id="2.1.1.-" evidence="2"/>
<dbReference type="Pfam" id="PF13489">
    <property type="entry name" value="Methyltransf_23"/>
    <property type="match status" value="1"/>
</dbReference>
<evidence type="ECO:0000256" key="1">
    <source>
        <dbReference type="SAM" id="Phobius"/>
    </source>
</evidence>
<feature type="transmembrane region" description="Helical" evidence="1">
    <location>
        <begin position="314"/>
        <end position="333"/>
    </location>
</feature>
<dbReference type="SUPFAM" id="SSF53335">
    <property type="entry name" value="S-adenosyl-L-methionine-dependent methyltransferases"/>
    <property type="match status" value="1"/>
</dbReference>
<keyword evidence="2" id="KW-0808">Transferase</keyword>
<evidence type="ECO:0000313" key="2">
    <source>
        <dbReference type="EMBL" id="MFC4494904.1"/>
    </source>
</evidence>
<dbReference type="GO" id="GO:0008168">
    <property type="term" value="F:methyltransferase activity"/>
    <property type="evidence" value="ECO:0007669"/>
    <property type="project" value="UniProtKB-KW"/>
</dbReference>
<reference evidence="3" key="1">
    <citation type="journal article" date="2019" name="Int. J. Syst. Evol. Microbiol.">
        <title>The Global Catalogue of Microorganisms (GCM) 10K type strain sequencing project: providing services to taxonomists for standard genome sequencing and annotation.</title>
        <authorList>
            <consortium name="The Broad Institute Genomics Platform"/>
            <consortium name="The Broad Institute Genome Sequencing Center for Infectious Disease"/>
            <person name="Wu L."/>
            <person name="Ma J."/>
        </authorList>
    </citation>
    <scope>NUCLEOTIDE SEQUENCE [LARGE SCALE GENOMIC DNA]</scope>
    <source>
        <strain evidence="3">CGMCC 4.7357</strain>
    </source>
</reference>
<accession>A0ABV9A7D3</accession>
<keyword evidence="2" id="KW-0489">Methyltransferase</keyword>
<evidence type="ECO:0000313" key="3">
    <source>
        <dbReference type="Proteomes" id="UP001595997"/>
    </source>
</evidence>
<dbReference type="CDD" id="cd02440">
    <property type="entry name" value="AdoMet_MTases"/>
    <property type="match status" value="1"/>
</dbReference>
<keyword evidence="1" id="KW-0472">Membrane</keyword>
<comment type="caution">
    <text evidence="2">The sequence shown here is derived from an EMBL/GenBank/DDBJ whole genome shotgun (WGS) entry which is preliminary data.</text>
</comment>
<dbReference type="Gene3D" id="3.40.50.150">
    <property type="entry name" value="Vaccinia Virus protein VP39"/>
    <property type="match status" value="1"/>
</dbReference>
<name>A0ABV9A7D3_9ACTN</name>
<dbReference type="EMBL" id="JBHSFH010000006">
    <property type="protein sequence ID" value="MFC4494904.1"/>
    <property type="molecule type" value="Genomic_DNA"/>
</dbReference>
<dbReference type="GO" id="GO:0032259">
    <property type="term" value="P:methylation"/>
    <property type="evidence" value="ECO:0007669"/>
    <property type="project" value="UniProtKB-KW"/>
</dbReference>
<dbReference type="Proteomes" id="UP001595997">
    <property type="component" value="Unassembled WGS sequence"/>
</dbReference>
<keyword evidence="1" id="KW-1133">Transmembrane helix</keyword>
<protein>
    <submittedName>
        <fullName evidence="2">Class I SAM-dependent methyltransferase</fullName>
        <ecNumber evidence="2">2.1.1.-</ecNumber>
    </submittedName>
</protein>
<dbReference type="InterPro" id="IPR029063">
    <property type="entry name" value="SAM-dependent_MTases_sf"/>
</dbReference>
<organism evidence="2 3">
    <name type="scientific">Streptomyces ovatisporus</name>
    <dbReference type="NCBI Taxonomy" id="1128682"/>
    <lineage>
        <taxon>Bacteria</taxon>
        <taxon>Bacillati</taxon>
        <taxon>Actinomycetota</taxon>
        <taxon>Actinomycetes</taxon>
        <taxon>Kitasatosporales</taxon>
        <taxon>Streptomycetaceae</taxon>
        <taxon>Streptomyces</taxon>
    </lineage>
</organism>
<sequence length="353" mass="39568">MTKSEMIAARRPAYMSDLAEGTDRFFESRRETCPWCASTKPFKVVLRTSDVIQHKPGKFVLESCTDCGHVFQNPRLNTEGLEFYYRDFYDGLGAEDMNSTLQFNRSGHEGRARMVLASAGTPKQWLDVGTGHGHFPHDAKRVLPDTEFDGLDMTDGVLLAQQEGRIRKSYHGNFVELAEEISGQYDVISMYHYLEHTLDPGKEIAAAHTALPEGGYLSIELPDPESAWSRLLGRWWTPWLQPQHLHMMPIANLRARLTELGFTVVAEQRAEPHIATDAVNAALLLVNAATIAGENLAWRPAPPSRFRRALRKTAFVASLPLVVAALLVDRVIAPIGRKRGMSNTYRVLARRTS</sequence>
<keyword evidence="3" id="KW-1185">Reference proteome</keyword>
<gene>
    <name evidence="2" type="ORF">ACFPA8_12240</name>
</gene>
<dbReference type="RefSeq" id="WP_386446795.1">
    <property type="nucleotide sequence ID" value="NZ_JBHSFH010000006.1"/>
</dbReference>
<keyword evidence="1" id="KW-0812">Transmembrane</keyword>
<proteinExistence type="predicted"/>